<sequence length="468" mass="52731">MPDVPMKSGAPFTSTTWLDLVSQKMPQDIITRANKDGSPFPSPSTIDVPLIMSSSTDGARGMGLARAFGERPSDGGQNVARDRMLSLCSFNAELLLAKIALTILRGEDQTLWARRIEVSIRLNTIWTVFAPLGMPRRVAEGPRKQQQVIDWIMQAGASYDFSAFRRRIHDGHPSLHSYLDHAMVRGVPNMHIRVENGWRILMDGKAAPAKEVLERLQPRLQFFRQRLLFFRRKSYMEMVLCCTFPRSLLAFIAAAITSRCREKAIKYDAKSHKADQLCKMLVRYVLWPGRPINVPKTELQTKRQQLVEPWPVPFSRSGMVARLIIDCRVEGEARAPASKTTVQYPLDIYVGGARVAGNASKMQDLHRCGNRMDHGTGSNHGHHKLPSSHRGRSPFAHGLPVPTFHPQPASSRLVCGGDVDPARLKRQRPSSPRRKWLWLPSVVDCFATRRNHSWSLCFSAHGPVRSLR</sequence>
<keyword evidence="3" id="KW-1185">Reference proteome</keyword>
<protein>
    <submittedName>
        <fullName evidence="2">Uncharacterized protein</fullName>
    </submittedName>
</protein>
<dbReference type="RefSeq" id="XP_025359980.1">
    <property type="nucleotide sequence ID" value="XM_025509827.1"/>
</dbReference>
<dbReference type="GeneID" id="37031650"/>
<feature type="region of interest" description="Disordered" evidence="1">
    <location>
        <begin position="405"/>
        <end position="431"/>
    </location>
</feature>
<evidence type="ECO:0000313" key="3">
    <source>
        <dbReference type="Proteomes" id="UP000245884"/>
    </source>
</evidence>
<evidence type="ECO:0000313" key="2">
    <source>
        <dbReference type="EMBL" id="PWN25368.1"/>
    </source>
</evidence>
<dbReference type="EMBL" id="KZ819676">
    <property type="protein sequence ID" value="PWN25368.1"/>
    <property type="molecule type" value="Genomic_DNA"/>
</dbReference>
<gene>
    <name evidence="2" type="ORF">BDZ90DRAFT_74149</name>
</gene>
<proteinExistence type="predicted"/>
<feature type="compositionally biased region" description="Basic residues" evidence="1">
    <location>
        <begin position="380"/>
        <end position="391"/>
    </location>
</feature>
<dbReference type="AlphaFoldDB" id="A0A316UKN9"/>
<accession>A0A316UKN9</accession>
<dbReference type="Proteomes" id="UP000245884">
    <property type="component" value="Unassembled WGS sequence"/>
</dbReference>
<organism evidence="2 3">
    <name type="scientific">Jaminaea rosea</name>
    <dbReference type="NCBI Taxonomy" id="1569628"/>
    <lineage>
        <taxon>Eukaryota</taxon>
        <taxon>Fungi</taxon>
        <taxon>Dikarya</taxon>
        <taxon>Basidiomycota</taxon>
        <taxon>Ustilaginomycotina</taxon>
        <taxon>Exobasidiomycetes</taxon>
        <taxon>Microstromatales</taxon>
        <taxon>Microstromatales incertae sedis</taxon>
        <taxon>Jaminaea</taxon>
    </lineage>
</organism>
<name>A0A316UKN9_9BASI</name>
<evidence type="ECO:0000256" key="1">
    <source>
        <dbReference type="SAM" id="MobiDB-lite"/>
    </source>
</evidence>
<reference evidence="2 3" key="1">
    <citation type="journal article" date="2018" name="Mol. Biol. Evol.">
        <title>Broad Genomic Sampling Reveals a Smut Pathogenic Ancestry of the Fungal Clade Ustilaginomycotina.</title>
        <authorList>
            <person name="Kijpornyongpan T."/>
            <person name="Mondo S.J."/>
            <person name="Barry K."/>
            <person name="Sandor L."/>
            <person name="Lee J."/>
            <person name="Lipzen A."/>
            <person name="Pangilinan J."/>
            <person name="LaButti K."/>
            <person name="Hainaut M."/>
            <person name="Henrissat B."/>
            <person name="Grigoriev I.V."/>
            <person name="Spatafora J.W."/>
            <person name="Aime M.C."/>
        </authorList>
    </citation>
    <scope>NUCLEOTIDE SEQUENCE [LARGE SCALE GENOMIC DNA]</scope>
    <source>
        <strain evidence="2 3">MCA 5214</strain>
    </source>
</reference>
<feature type="region of interest" description="Disordered" evidence="1">
    <location>
        <begin position="372"/>
        <end position="391"/>
    </location>
</feature>